<evidence type="ECO:0000256" key="1">
    <source>
        <dbReference type="ARBA" id="ARBA00022723"/>
    </source>
</evidence>
<evidence type="ECO:0000256" key="6">
    <source>
        <dbReference type="ARBA" id="ARBA00024036"/>
    </source>
</evidence>
<dbReference type="CDD" id="cd02037">
    <property type="entry name" value="Mrp_NBP35"/>
    <property type="match status" value="1"/>
</dbReference>
<dbReference type="InterPro" id="IPR044304">
    <property type="entry name" value="NUBPL-like"/>
</dbReference>
<proteinExistence type="inferred from homology"/>
<reference evidence="8 9" key="1">
    <citation type="submission" date="2024-01" db="EMBL/GenBank/DDBJ databases">
        <title>A draft genome for the cacao thread blight pathogen Marasmiellus scandens.</title>
        <authorList>
            <person name="Baruah I.K."/>
            <person name="Leung J."/>
            <person name="Bukari Y."/>
            <person name="Amoako-Attah I."/>
            <person name="Meinhardt L.W."/>
            <person name="Bailey B.A."/>
            <person name="Cohen S.P."/>
        </authorList>
    </citation>
    <scope>NUCLEOTIDE SEQUENCE [LARGE SCALE GENOMIC DNA]</scope>
    <source>
        <strain evidence="8 9">GH-19</strain>
    </source>
</reference>
<accession>A0ABR1JDW0</accession>
<dbReference type="HAMAP" id="MF_02040">
    <property type="entry name" value="Mrp_NBP35"/>
    <property type="match status" value="1"/>
</dbReference>
<comment type="similarity">
    <text evidence="6">Belongs to the Mrp/NBP35 ATP-binding proteins family.</text>
</comment>
<dbReference type="PANTHER" id="PTHR42961">
    <property type="entry name" value="IRON-SULFUR PROTEIN NUBPL"/>
    <property type="match status" value="1"/>
</dbReference>
<dbReference type="PANTHER" id="PTHR42961:SF2">
    <property type="entry name" value="IRON-SULFUR PROTEIN NUBPL"/>
    <property type="match status" value="1"/>
</dbReference>
<feature type="region of interest" description="Disordered" evidence="7">
    <location>
        <begin position="14"/>
        <end position="40"/>
    </location>
</feature>
<dbReference type="Proteomes" id="UP001498398">
    <property type="component" value="Unassembled WGS sequence"/>
</dbReference>
<evidence type="ECO:0000256" key="4">
    <source>
        <dbReference type="ARBA" id="ARBA00023004"/>
    </source>
</evidence>
<dbReference type="EMBL" id="JBANRG010000020">
    <property type="protein sequence ID" value="KAK7457015.1"/>
    <property type="molecule type" value="Genomic_DNA"/>
</dbReference>
<evidence type="ECO:0000256" key="7">
    <source>
        <dbReference type="SAM" id="MobiDB-lite"/>
    </source>
</evidence>
<evidence type="ECO:0000313" key="9">
    <source>
        <dbReference type="Proteomes" id="UP001498398"/>
    </source>
</evidence>
<evidence type="ECO:0000313" key="8">
    <source>
        <dbReference type="EMBL" id="KAK7457015.1"/>
    </source>
</evidence>
<keyword evidence="9" id="KW-1185">Reference proteome</keyword>
<evidence type="ECO:0000256" key="2">
    <source>
        <dbReference type="ARBA" id="ARBA00022741"/>
    </source>
</evidence>
<keyword evidence="2" id="KW-0547">Nucleotide-binding</keyword>
<dbReference type="InterPro" id="IPR033756">
    <property type="entry name" value="YlxH/NBP35"/>
</dbReference>
<evidence type="ECO:0000256" key="3">
    <source>
        <dbReference type="ARBA" id="ARBA00022840"/>
    </source>
</evidence>
<keyword evidence="4" id="KW-0408">Iron</keyword>
<dbReference type="SUPFAM" id="SSF52540">
    <property type="entry name" value="P-loop containing nucleoside triphosphate hydrolases"/>
    <property type="match status" value="1"/>
</dbReference>
<dbReference type="Gene3D" id="3.40.50.300">
    <property type="entry name" value="P-loop containing nucleotide triphosphate hydrolases"/>
    <property type="match status" value="1"/>
</dbReference>
<evidence type="ECO:0008006" key="10">
    <source>
        <dbReference type="Google" id="ProtNLM"/>
    </source>
</evidence>
<organism evidence="8 9">
    <name type="scientific">Marasmiellus scandens</name>
    <dbReference type="NCBI Taxonomy" id="2682957"/>
    <lineage>
        <taxon>Eukaryota</taxon>
        <taxon>Fungi</taxon>
        <taxon>Dikarya</taxon>
        <taxon>Basidiomycota</taxon>
        <taxon>Agaricomycotina</taxon>
        <taxon>Agaricomycetes</taxon>
        <taxon>Agaricomycetidae</taxon>
        <taxon>Agaricales</taxon>
        <taxon>Marasmiineae</taxon>
        <taxon>Omphalotaceae</taxon>
        <taxon>Marasmiellus</taxon>
    </lineage>
</organism>
<dbReference type="InterPro" id="IPR027417">
    <property type="entry name" value="P-loop_NTPase"/>
</dbReference>
<name>A0ABR1JDW0_9AGAR</name>
<protein>
    <recommendedName>
        <fullName evidence="10">P-loop containing nucleoside triphosphate hydrolase protein</fullName>
    </recommendedName>
</protein>
<evidence type="ECO:0000256" key="5">
    <source>
        <dbReference type="ARBA" id="ARBA00023014"/>
    </source>
</evidence>
<keyword evidence="5" id="KW-0411">Iron-sulfur</keyword>
<gene>
    <name evidence="8" type="ORF">VKT23_010318</name>
</gene>
<keyword evidence="3" id="KW-0067">ATP-binding</keyword>
<dbReference type="Pfam" id="PF10609">
    <property type="entry name" value="ParA"/>
    <property type="match status" value="1"/>
</dbReference>
<dbReference type="InterPro" id="IPR019591">
    <property type="entry name" value="Mrp/NBP35_ATP-bd"/>
</dbReference>
<sequence length="326" mass="34692">MLFRRLFSSSVRNAHQNPLGLPTNAPKAPDLPRRTGPVSPRKIPHVKHVVAVSSCKGGVGKSTVATNLAVSLASRRLRVGILDLDIFGPSIPTLMGLRNAHEPELTSGGALKPITNHSIPTMSMAYLLPPKEDSPVVWRGLMVQKAVQQLLFQVDWTSGSSSNPPLDVLVIDLPPGTGDIPLSLGQLVVVDGSVIVSTPQDVALSDVKRGISMFRKLGVPLSGLVLNQSYFICPSCTTPHYLFGPPDGFRNTASSLQIPILAELPLVPAVSTGGDGGVPFALMSRSVEEKGEGKAGEEWREAMARVTKGVWEGISSKESTPRTSFS</sequence>
<comment type="caution">
    <text evidence="8">The sequence shown here is derived from an EMBL/GenBank/DDBJ whole genome shotgun (WGS) entry which is preliminary data.</text>
</comment>
<keyword evidence="1" id="KW-0479">Metal-binding</keyword>